<gene>
    <name evidence="1" type="ORF">BCR33DRAFT_456112</name>
</gene>
<accession>A0A1Y2CWT0</accession>
<organism evidence="1 2">
    <name type="scientific">Rhizoclosmatium globosum</name>
    <dbReference type="NCBI Taxonomy" id="329046"/>
    <lineage>
        <taxon>Eukaryota</taxon>
        <taxon>Fungi</taxon>
        <taxon>Fungi incertae sedis</taxon>
        <taxon>Chytridiomycota</taxon>
        <taxon>Chytridiomycota incertae sedis</taxon>
        <taxon>Chytridiomycetes</taxon>
        <taxon>Chytridiales</taxon>
        <taxon>Chytriomycetaceae</taxon>
        <taxon>Rhizoclosmatium</taxon>
    </lineage>
</organism>
<reference evidence="1 2" key="1">
    <citation type="submission" date="2016-07" db="EMBL/GenBank/DDBJ databases">
        <title>Pervasive Adenine N6-methylation of Active Genes in Fungi.</title>
        <authorList>
            <consortium name="DOE Joint Genome Institute"/>
            <person name="Mondo S.J."/>
            <person name="Dannebaum R.O."/>
            <person name="Kuo R.C."/>
            <person name="Labutti K."/>
            <person name="Haridas S."/>
            <person name="Kuo A."/>
            <person name="Salamov A."/>
            <person name="Ahrendt S.R."/>
            <person name="Lipzen A."/>
            <person name="Sullivan W."/>
            <person name="Andreopoulos W.B."/>
            <person name="Clum A."/>
            <person name="Lindquist E."/>
            <person name="Daum C."/>
            <person name="Ramamoorthy G.K."/>
            <person name="Gryganskyi A."/>
            <person name="Culley D."/>
            <person name="Magnuson J.K."/>
            <person name="James T.Y."/>
            <person name="O'Malley M.A."/>
            <person name="Stajich J.E."/>
            <person name="Spatafora J.W."/>
            <person name="Visel A."/>
            <person name="Grigoriev I.V."/>
        </authorList>
    </citation>
    <scope>NUCLEOTIDE SEQUENCE [LARGE SCALE GENOMIC DNA]</scope>
    <source>
        <strain evidence="1 2">JEL800</strain>
    </source>
</reference>
<evidence type="ECO:0000313" key="2">
    <source>
        <dbReference type="Proteomes" id="UP000193642"/>
    </source>
</evidence>
<dbReference type="EMBL" id="MCGO01000005">
    <property type="protein sequence ID" value="ORY51479.1"/>
    <property type="molecule type" value="Genomic_DNA"/>
</dbReference>
<name>A0A1Y2CWT0_9FUNG</name>
<dbReference type="PANTHER" id="PTHR31859">
    <property type="entry name" value="TETRATRICOPEPTIDE REPEAT PROTEIN 39 FAMILY MEMBER"/>
    <property type="match status" value="1"/>
</dbReference>
<dbReference type="STRING" id="329046.A0A1Y2CWT0"/>
<dbReference type="Proteomes" id="UP000193642">
    <property type="component" value="Unassembled WGS sequence"/>
</dbReference>
<dbReference type="OrthoDB" id="2163236at2759"/>
<dbReference type="Pfam" id="PF10300">
    <property type="entry name" value="Iml2-TPR_39"/>
    <property type="match status" value="1"/>
</dbReference>
<dbReference type="InterPro" id="IPR019412">
    <property type="entry name" value="IML2/TPR_39"/>
</dbReference>
<proteinExistence type="predicted"/>
<protein>
    <submittedName>
        <fullName evidence="1">Uncharacterized protein</fullName>
    </submittedName>
</protein>
<comment type="caution">
    <text evidence="1">The sequence shown here is derived from an EMBL/GenBank/DDBJ whole genome shotgun (WGS) entry which is preliminary data.</text>
</comment>
<dbReference type="AlphaFoldDB" id="A0A1Y2CWT0"/>
<evidence type="ECO:0000313" key="1">
    <source>
        <dbReference type="EMBL" id="ORY51479.1"/>
    </source>
</evidence>
<sequence>MWNGDLTASERLLQRDSCRHMVHLSELRFIAQLCSGSEQEVNNVLKQVKQTETLCQRVLASSQELALGFESLQCESILGPNAFVRDGLYKLYKLDVECCYADTLLFKGCYQILMGREIKGTSTLRSSYKLYQKLQKELTTISYTSFKDIIPASEIAFLESQKRELDHCISFGLAIFLILPEIVPSALSSILRAIGFSPNKTMALEMLTKLIHLDAIRASLAQFVVIVDCASLLAPVGVLRMRKWADDVTTVGLNEVFTSDGALSREIKEPLQRLGVGMQWCNDALERWPKSPVFNLLAYHLYRKLGLCHDAVVFLNKAAEAIPPSVVIYPTAIWFEKGLDHTFKCQWPEARHIFDTIWNLNISRRPSSTGESSPRILGSDSHLFDNDWFEVKPMAGLLLVACTRAIEGPSSKSGGPSFELAKVVRKEITLAIASRKIKKTRIIKFMTILLEWFIYRPGGIHPLLVHTILHLRRDPQRYCLNPTSRTNHQAALVNLIESIQTLSSKSCGLEDSTGRVLTLFLQGVYLKCWFLCARGLPGNIGLVDWDRIESLIRESFQTCIEFPLSGVGSPGNSTVMAGVCWIIAHAKFELTELDMLMEPGRWETAQNAFQGVVASLETGFIDVIHSEAHVSDTRTWGVGEDVDERSEDSHTIVVSRHSVKKRASSVSLGSVEVLKDGLISMRLDEVLQIIRSHTKIN</sequence>
<dbReference type="PANTHER" id="PTHR31859:SF1">
    <property type="entry name" value="TETRATRICOPEPTIDE REPEAT PROTEIN 39C"/>
    <property type="match status" value="1"/>
</dbReference>
<keyword evidence="2" id="KW-1185">Reference proteome</keyword>